<reference evidence="1" key="1">
    <citation type="submission" date="2022-10" db="EMBL/GenBank/DDBJ databases">
        <title>The WGS of Solirubrobacter phytolaccae KCTC 29190.</title>
        <authorList>
            <person name="Jiang Z."/>
        </authorList>
    </citation>
    <scope>NUCLEOTIDE SEQUENCE</scope>
    <source>
        <strain evidence="1">KCTC 29190</strain>
    </source>
</reference>
<gene>
    <name evidence="1" type="ORF">OJ997_29750</name>
</gene>
<name>A0A9X3NFT8_9ACTN</name>
<proteinExistence type="predicted"/>
<comment type="caution">
    <text evidence="1">The sequence shown here is derived from an EMBL/GenBank/DDBJ whole genome shotgun (WGS) entry which is preliminary data.</text>
</comment>
<organism evidence="1 2">
    <name type="scientific">Solirubrobacter phytolaccae</name>
    <dbReference type="NCBI Taxonomy" id="1404360"/>
    <lineage>
        <taxon>Bacteria</taxon>
        <taxon>Bacillati</taxon>
        <taxon>Actinomycetota</taxon>
        <taxon>Thermoleophilia</taxon>
        <taxon>Solirubrobacterales</taxon>
        <taxon>Solirubrobacteraceae</taxon>
        <taxon>Solirubrobacter</taxon>
    </lineage>
</organism>
<dbReference type="EMBL" id="JAPDDP010000078">
    <property type="protein sequence ID" value="MDA0184524.1"/>
    <property type="molecule type" value="Genomic_DNA"/>
</dbReference>
<accession>A0A9X3NFT8</accession>
<dbReference type="Proteomes" id="UP001147653">
    <property type="component" value="Unassembled WGS sequence"/>
</dbReference>
<dbReference type="AlphaFoldDB" id="A0A9X3NFT8"/>
<dbReference type="RefSeq" id="WP_270028979.1">
    <property type="nucleotide sequence ID" value="NZ_JAPDDP010000078.1"/>
</dbReference>
<evidence type="ECO:0000313" key="1">
    <source>
        <dbReference type="EMBL" id="MDA0184524.1"/>
    </source>
</evidence>
<keyword evidence="2" id="KW-1185">Reference proteome</keyword>
<sequence length="63" mass="6929">MGLISGFGRPRWGVDVGYDMSAFVERLPELLTGLSESRFAEIDLYPQGVECVLGFFPVGEDVC</sequence>
<evidence type="ECO:0000313" key="2">
    <source>
        <dbReference type="Proteomes" id="UP001147653"/>
    </source>
</evidence>
<protein>
    <submittedName>
        <fullName evidence="1">Uncharacterized protein</fullName>
    </submittedName>
</protein>